<evidence type="ECO:0000313" key="2">
    <source>
        <dbReference type="Proteomes" id="UP000319004"/>
    </source>
</evidence>
<dbReference type="RefSeq" id="WP_145388342.1">
    <property type="nucleotide sequence ID" value="NZ_CP037423.1"/>
</dbReference>
<dbReference type="EMBL" id="CP037423">
    <property type="protein sequence ID" value="QDV43928.1"/>
    <property type="molecule type" value="Genomic_DNA"/>
</dbReference>
<keyword evidence="2" id="KW-1185">Reference proteome</keyword>
<sequence length="88" mass="9727">MMVKASEKTLKIELVDAMWVKLERLANELSQVCPPAHGHSEMESLVASLLAFAHGGLSHPNSRLGEWLDLCFGKATVERASLEQRIGR</sequence>
<name>A0A518HSX8_9BACT</name>
<reference evidence="1 2" key="1">
    <citation type="submission" date="2019-03" db="EMBL/GenBank/DDBJ databases">
        <title>Deep-cultivation of Planctomycetes and their phenomic and genomic characterization uncovers novel biology.</title>
        <authorList>
            <person name="Wiegand S."/>
            <person name="Jogler M."/>
            <person name="Boedeker C."/>
            <person name="Pinto D."/>
            <person name="Vollmers J."/>
            <person name="Rivas-Marin E."/>
            <person name="Kohn T."/>
            <person name="Peeters S.H."/>
            <person name="Heuer A."/>
            <person name="Rast P."/>
            <person name="Oberbeckmann S."/>
            <person name="Bunk B."/>
            <person name="Jeske O."/>
            <person name="Meyerdierks A."/>
            <person name="Storesund J.E."/>
            <person name="Kallscheuer N."/>
            <person name="Luecker S."/>
            <person name="Lage O.M."/>
            <person name="Pohl T."/>
            <person name="Merkel B.J."/>
            <person name="Hornburger P."/>
            <person name="Mueller R.-W."/>
            <person name="Bruemmer F."/>
            <person name="Labrenz M."/>
            <person name="Spormann A.M."/>
            <person name="Op den Camp H."/>
            <person name="Overmann J."/>
            <person name="Amann R."/>
            <person name="Jetten M.S.M."/>
            <person name="Mascher T."/>
            <person name="Medema M.H."/>
            <person name="Devos D.P."/>
            <person name="Kaster A.-K."/>
            <person name="Ovreas L."/>
            <person name="Rohde M."/>
            <person name="Galperin M.Y."/>
            <person name="Jogler C."/>
        </authorList>
    </citation>
    <scope>NUCLEOTIDE SEQUENCE [LARGE SCALE GENOMIC DNA]</scope>
    <source>
        <strain evidence="1 2">Enr13</strain>
    </source>
</reference>
<organism evidence="1 2">
    <name type="scientific">Stieleria neptunia</name>
    <dbReference type="NCBI Taxonomy" id="2527979"/>
    <lineage>
        <taxon>Bacteria</taxon>
        <taxon>Pseudomonadati</taxon>
        <taxon>Planctomycetota</taxon>
        <taxon>Planctomycetia</taxon>
        <taxon>Pirellulales</taxon>
        <taxon>Pirellulaceae</taxon>
        <taxon>Stieleria</taxon>
    </lineage>
</organism>
<accession>A0A518HSX8</accession>
<gene>
    <name evidence="1" type="ORF">Enr13x_37880</name>
</gene>
<dbReference type="Proteomes" id="UP000319004">
    <property type="component" value="Chromosome"/>
</dbReference>
<dbReference type="KEGG" id="snep:Enr13x_37880"/>
<dbReference type="AlphaFoldDB" id="A0A518HSX8"/>
<evidence type="ECO:0000313" key="1">
    <source>
        <dbReference type="EMBL" id="QDV43928.1"/>
    </source>
</evidence>
<proteinExistence type="predicted"/>
<protein>
    <submittedName>
        <fullName evidence="1">Uncharacterized protein</fullName>
    </submittedName>
</protein>